<evidence type="ECO:0000313" key="1">
    <source>
        <dbReference type="EMBL" id="MFL0298606.1"/>
    </source>
</evidence>
<evidence type="ECO:0000313" key="2">
    <source>
        <dbReference type="Proteomes" id="UP001623553"/>
    </source>
</evidence>
<comment type="caution">
    <text evidence="1">The sequence shown here is derived from an EMBL/GenBank/DDBJ whole genome shotgun (WGS) entry which is preliminary data.</text>
</comment>
<name>A0ABW8U5T3_9BACT</name>
<keyword evidence="2" id="KW-1185">Reference proteome</keyword>
<dbReference type="Proteomes" id="UP001623553">
    <property type="component" value="Unassembled WGS sequence"/>
</dbReference>
<organism evidence="1 2">
    <name type="scientific">Aquirufa novilacunae</name>
    <dbReference type="NCBI Taxonomy" id="3139305"/>
    <lineage>
        <taxon>Bacteria</taxon>
        <taxon>Pseudomonadati</taxon>
        <taxon>Bacteroidota</taxon>
        <taxon>Cytophagia</taxon>
        <taxon>Cytophagales</taxon>
        <taxon>Flectobacillaceae</taxon>
        <taxon>Aquirufa</taxon>
    </lineage>
</organism>
<reference evidence="1 2" key="1">
    <citation type="submission" date="2024-07" db="EMBL/GenBank/DDBJ databases">
        <authorList>
            <person name="Pitt A."/>
            <person name="Hahn M.W."/>
        </authorList>
    </citation>
    <scope>NUCLEOTIDE SEQUENCE [LARGE SCALE GENOMIC DNA]</scope>
    <source>
        <strain evidence="1 2">2-BAHN-186B</strain>
    </source>
</reference>
<dbReference type="RefSeq" id="WP_406800408.1">
    <property type="nucleotide sequence ID" value="NZ_JBEWZF010000002.1"/>
</dbReference>
<accession>A0ABW8U5T3</accession>
<dbReference type="SUPFAM" id="SSF54593">
    <property type="entry name" value="Glyoxalase/Bleomycin resistance protein/Dihydroxybiphenyl dioxygenase"/>
    <property type="match status" value="1"/>
</dbReference>
<gene>
    <name evidence="1" type="ORF">AAE961_06975</name>
</gene>
<dbReference type="InterPro" id="IPR029068">
    <property type="entry name" value="Glyas_Bleomycin-R_OHBP_Dase"/>
</dbReference>
<protein>
    <recommendedName>
        <fullName evidence="3">VOC family protein</fullName>
    </recommendedName>
</protein>
<dbReference type="EMBL" id="JBEWZF010000002">
    <property type="protein sequence ID" value="MFL0298606.1"/>
    <property type="molecule type" value="Genomic_DNA"/>
</dbReference>
<dbReference type="Gene3D" id="3.10.180.10">
    <property type="entry name" value="2,3-Dihydroxybiphenyl 1,2-Dioxygenase, domain 1"/>
    <property type="match status" value="1"/>
</dbReference>
<proteinExistence type="predicted"/>
<sequence>MTYKALFLSPMIPSTNLLETLSFFRDTLDFSTVMENEAYVVCYKDNLTIHILKAGQEIGEMELYLEVDNVDALWSKIKDRLTDLKFKEPFNQEYGMREIHICIPHTNALLFIGQKLP</sequence>
<evidence type="ECO:0008006" key="3">
    <source>
        <dbReference type="Google" id="ProtNLM"/>
    </source>
</evidence>